<feature type="region of interest" description="Disordered" evidence="1">
    <location>
        <begin position="1"/>
        <end position="23"/>
    </location>
</feature>
<keyword evidence="3" id="KW-1185">Reference proteome</keyword>
<sequence length="56" mass="6328">MAREQRRKWEPRGEARLAGPTGENYKLWHGSSKNKQNVAQVVVEYLVTNGIQGCDA</sequence>
<accession>A0A0L6VE68</accession>
<proteinExistence type="predicted"/>
<name>A0A0L6VE68_9BASI</name>
<evidence type="ECO:0000313" key="3">
    <source>
        <dbReference type="Proteomes" id="UP000037035"/>
    </source>
</evidence>
<comment type="caution">
    <text evidence="2">The sequence shown here is derived from an EMBL/GenBank/DDBJ whole genome shotgun (WGS) entry which is preliminary data.</text>
</comment>
<dbReference type="VEuPathDB" id="FungiDB:VP01_1815g1"/>
<dbReference type="EMBL" id="LAVV01006632">
    <property type="protein sequence ID" value="KNZ59024.1"/>
    <property type="molecule type" value="Genomic_DNA"/>
</dbReference>
<dbReference type="AlphaFoldDB" id="A0A0L6VE68"/>
<gene>
    <name evidence="2" type="ORF">VP01_1815g1</name>
</gene>
<reference evidence="2 3" key="1">
    <citation type="submission" date="2015-08" db="EMBL/GenBank/DDBJ databases">
        <title>Next Generation Sequencing and Analysis of the Genome of Puccinia sorghi L Schw, the Causal Agent of Maize Common Rust.</title>
        <authorList>
            <person name="Rochi L."/>
            <person name="Burguener G."/>
            <person name="Darino M."/>
            <person name="Turjanski A."/>
            <person name="Kreff E."/>
            <person name="Dieguez M.J."/>
            <person name="Sacco F."/>
        </authorList>
    </citation>
    <scope>NUCLEOTIDE SEQUENCE [LARGE SCALE GENOMIC DNA]</scope>
    <source>
        <strain evidence="2 3">RO10H11247</strain>
    </source>
</reference>
<evidence type="ECO:0000256" key="1">
    <source>
        <dbReference type="SAM" id="MobiDB-lite"/>
    </source>
</evidence>
<feature type="compositionally biased region" description="Basic and acidic residues" evidence="1">
    <location>
        <begin position="1"/>
        <end position="15"/>
    </location>
</feature>
<evidence type="ECO:0000313" key="2">
    <source>
        <dbReference type="EMBL" id="KNZ59024.1"/>
    </source>
</evidence>
<organism evidence="2 3">
    <name type="scientific">Puccinia sorghi</name>
    <dbReference type="NCBI Taxonomy" id="27349"/>
    <lineage>
        <taxon>Eukaryota</taxon>
        <taxon>Fungi</taxon>
        <taxon>Dikarya</taxon>
        <taxon>Basidiomycota</taxon>
        <taxon>Pucciniomycotina</taxon>
        <taxon>Pucciniomycetes</taxon>
        <taxon>Pucciniales</taxon>
        <taxon>Pucciniaceae</taxon>
        <taxon>Puccinia</taxon>
    </lineage>
</organism>
<dbReference type="Proteomes" id="UP000037035">
    <property type="component" value="Unassembled WGS sequence"/>
</dbReference>
<protein>
    <submittedName>
        <fullName evidence="2">Uncharacterized protein</fullName>
    </submittedName>
</protein>